<proteinExistence type="predicted"/>
<dbReference type="Pfam" id="PF03133">
    <property type="entry name" value="TTL"/>
    <property type="match status" value="1"/>
</dbReference>
<evidence type="ECO:0000313" key="2">
    <source>
        <dbReference type="Proteomes" id="UP000095751"/>
    </source>
</evidence>
<gene>
    <name evidence="1" type="ORF">FRACYDRAFT_238860</name>
</gene>
<dbReference type="OrthoDB" id="202825at2759"/>
<dbReference type="KEGG" id="fcy:FRACYDRAFT_238860"/>
<dbReference type="Proteomes" id="UP000095751">
    <property type="component" value="Unassembled WGS sequence"/>
</dbReference>
<dbReference type="AlphaFoldDB" id="A0A1E7FDK9"/>
<name>A0A1E7FDK9_9STRA</name>
<protein>
    <recommendedName>
        <fullName evidence="3">TTL-domain-containing protein</fullName>
    </recommendedName>
</protein>
<evidence type="ECO:0008006" key="3">
    <source>
        <dbReference type="Google" id="ProtNLM"/>
    </source>
</evidence>
<keyword evidence="2" id="KW-1185">Reference proteome</keyword>
<dbReference type="InParanoid" id="A0A1E7FDK9"/>
<reference evidence="1 2" key="1">
    <citation type="submission" date="2016-09" db="EMBL/GenBank/DDBJ databases">
        <title>Extensive genetic diversity and differential bi-allelic expression allows diatom success in the polar Southern Ocean.</title>
        <authorList>
            <consortium name="DOE Joint Genome Institute"/>
            <person name="Mock T."/>
            <person name="Otillar R.P."/>
            <person name="Strauss J."/>
            <person name="Dupont C."/>
            <person name="Frickenhaus S."/>
            <person name="Maumus F."/>
            <person name="Mcmullan M."/>
            <person name="Sanges R."/>
            <person name="Schmutz J."/>
            <person name="Toseland A."/>
            <person name="Valas R."/>
            <person name="Veluchamy A."/>
            <person name="Ward B.J."/>
            <person name="Allen A."/>
            <person name="Barry K."/>
            <person name="Falciatore A."/>
            <person name="Ferrante M."/>
            <person name="Fortunato A.E."/>
            <person name="Gloeckner G."/>
            <person name="Gruber A."/>
            <person name="Hipkin R."/>
            <person name="Janech M."/>
            <person name="Kroth P."/>
            <person name="Leese F."/>
            <person name="Lindquist E."/>
            <person name="Lyon B.R."/>
            <person name="Martin J."/>
            <person name="Mayer C."/>
            <person name="Parker M."/>
            <person name="Quesneville H."/>
            <person name="Raymond J."/>
            <person name="Uhlig C."/>
            <person name="Valentin K.U."/>
            <person name="Worden A.Z."/>
            <person name="Armbrust E.V."/>
            <person name="Bowler C."/>
            <person name="Green B."/>
            <person name="Moulton V."/>
            <person name="Van Oosterhout C."/>
            <person name="Grigoriev I."/>
        </authorList>
    </citation>
    <scope>NUCLEOTIDE SEQUENCE [LARGE SCALE GENOMIC DNA]</scope>
    <source>
        <strain evidence="1 2">CCMP1102</strain>
    </source>
</reference>
<dbReference type="Gene3D" id="3.30.470.20">
    <property type="entry name" value="ATP-grasp fold, B domain"/>
    <property type="match status" value="1"/>
</dbReference>
<organism evidence="1 2">
    <name type="scientific">Fragilariopsis cylindrus CCMP1102</name>
    <dbReference type="NCBI Taxonomy" id="635003"/>
    <lineage>
        <taxon>Eukaryota</taxon>
        <taxon>Sar</taxon>
        <taxon>Stramenopiles</taxon>
        <taxon>Ochrophyta</taxon>
        <taxon>Bacillariophyta</taxon>
        <taxon>Bacillariophyceae</taxon>
        <taxon>Bacillariophycidae</taxon>
        <taxon>Bacillariales</taxon>
        <taxon>Bacillariaceae</taxon>
        <taxon>Fragilariopsis</taxon>
    </lineage>
</organism>
<evidence type="ECO:0000313" key="1">
    <source>
        <dbReference type="EMBL" id="OEU16270.1"/>
    </source>
</evidence>
<sequence length="623" mass="71145">MKNISLIVCDVQPDVIKKIQYSSQFVDLIDIAVRATRNSRTTTSVNIVHTMLHFSEKSGGYDQIPSTHPKLGILRKLHSKNPQINWFTSSELCIPATKDETVVSRTTYLPQATNIDLLEALSFPNQKSKTTNSMEDNHHHEFVVIGYGPTVQAVCNLLGDCIGAPNVQIIEECVRDENSKRCQAFLEHGLLFREEVISLVDYIGSMDLLHERITDLSLSGDANDDADDADDAKVQTSSGMQKYVCDCGRGGHLSLFIFYLVRDYNYIEWPQQPWFQDITKQGRQYYCPLGRRVVDLCDEPQFSASTRFFNSGREWLDEKDKLHTLVPELMPPTFHTLQDAQNYNDTIIETTNNKHIIWFLKKVNQNGGRAVTVINELPNKPLEADEQIQIHIPRPLLYSKSQDIDGNEIPTELYKCHVKTYQWIGCVPNTDGTISWQLYMHDLYYLATAYQPWDPENLSDEVQITTMRTHRLYPDNPWRIHWDLTKMCQQYMERIFQVAIEQGKLQYNLPQTASTTTITSNNETVPSSKAALQFEINSADWMLDEDGKMYLIECNGIPVLYDPEISQPLLTKGLNLYDGLYKKNPKGAVVNDHDLLKEAIGLALKGKLPKSSLWKKIATIPSQ</sequence>
<accession>A0A1E7FDK9</accession>
<dbReference type="InterPro" id="IPR004344">
    <property type="entry name" value="TTL/TTLL_fam"/>
</dbReference>
<dbReference type="EMBL" id="KV784358">
    <property type="protein sequence ID" value="OEU16270.1"/>
    <property type="molecule type" value="Genomic_DNA"/>
</dbReference>